<comment type="subcellular location">
    <subcellularLocation>
        <location evidence="1">Membrane</location>
        <topology evidence="1">Multi-pass membrane protein</topology>
    </subcellularLocation>
</comment>
<dbReference type="RefSeq" id="WP_009150831.1">
    <property type="nucleotide sequence ID" value="NZ_CP121471.1"/>
</dbReference>
<evidence type="ECO:0000256" key="4">
    <source>
        <dbReference type="ARBA" id="ARBA00023136"/>
    </source>
</evidence>
<dbReference type="GO" id="GO:0016020">
    <property type="term" value="C:membrane"/>
    <property type="evidence" value="ECO:0007669"/>
    <property type="project" value="UniProtKB-SubCell"/>
</dbReference>
<feature type="transmembrane region" description="Helical" evidence="5">
    <location>
        <begin position="12"/>
        <end position="32"/>
    </location>
</feature>
<dbReference type="STRING" id="631362.Thi970DRAFT_04063"/>
<feature type="transmembrane region" description="Helical" evidence="5">
    <location>
        <begin position="72"/>
        <end position="92"/>
    </location>
</feature>
<dbReference type="PANTHER" id="PTHR30249:SF0">
    <property type="entry name" value="PLASTIDAL GLYCOLATE_GLYCERATE TRANSLOCATOR 1, CHLOROPLASTIC"/>
    <property type="match status" value="1"/>
</dbReference>
<dbReference type="GO" id="GO:0016787">
    <property type="term" value="F:hydrolase activity"/>
    <property type="evidence" value="ECO:0007669"/>
    <property type="project" value="UniProtKB-KW"/>
</dbReference>
<dbReference type="InterPro" id="IPR007300">
    <property type="entry name" value="CidB/LrgB"/>
</dbReference>
<evidence type="ECO:0000256" key="2">
    <source>
        <dbReference type="ARBA" id="ARBA00022692"/>
    </source>
</evidence>
<dbReference type="HOGENOM" id="CLU_082099_0_1_6"/>
<dbReference type="EMBL" id="JH603170">
    <property type="protein sequence ID" value="EIC20428.1"/>
    <property type="molecule type" value="Genomic_DNA"/>
</dbReference>
<dbReference type="Proteomes" id="UP000002964">
    <property type="component" value="Unassembled WGS sequence"/>
</dbReference>
<evidence type="ECO:0000256" key="3">
    <source>
        <dbReference type="ARBA" id="ARBA00022989"/>
    </source>
</evidence>
<keyword evidence="2 5" id="KW-0812">Transmembrane</keyword>
<keyword evidence="4 5" id="KW-0472">Membrane</keyword>
<keyword evidence="6" id="KW-0378">Hydrolase</keyword>
<evidence type="ECO:0000256" key="1">
    <source>
        <dbReference type="ARBA" id="ARBA00004141"/>
    </source>
</evidence>
<evidence type="ECO:0000313" key="6">
    <source>
        <dbReference type="EMBL" id="EIC20428.1"/>
    </source>
</evidence>
<protein>
    <submittedName>
        <fullName evidence="6">Putative effector of murein hydrolase</fullName>
    </submittedName>
</protein>
<dbReference type="eggNOG" id="COG1346">
    <property type="taxonomic scope" value="Bacteria"/>
</dbReference>
<name>H8Z521_9GAMM</name>
<keyword evidence="7" id="KW-1185">Reference proteome</keyword>
<accession>H8Z521</accession>
<feature type="transmembrane region" description="Helical" evidence="5">
    <location>
        <begin position="162"/>
        <end position="185"/>
    </location>
</feature>
<organism evidence="6 7">
    <name type="scientific">Thiorhodovibrio frisius</name>
    <dbReference type="NCBI Taxonomy" id="631362"/>
    <lineage>
        <taxon>Bacteria</taxon>
        <taxon>Pseudomonadati</taxon>
        <taxon>Pseudomonadota</taxon>
        <taxon>Gammaproteobacteria</taxon>
        <taxon>Chromatiales</taxon>
        <taxon>Chromatiaceae</taxon>
        <taxon>Thiorhodovibrio</taxon>
    </lineage>
</organism>
<evidence type="ECO:0000313" key="7">
    <source>
        <dbReference type="Proteomes" id="UP000002964"/>
    </source>
</evidence>
<dbReference type="AlphaFoldDB" id="H8Z521"/>
<feature type="transmembrane region" description="Helical" evidence="5">
    <location>
        <begin position="101"/>
        <end position="127"/>
    </location>
</feature>
<dbReference type="Pfam" id="PF04172">
    <property type="entry name" value="LrgB"/>
    <property type="match status" value="1"/>
</dbReference>
<evidence type="ECO:0000256" key="5">
    <source>
        <dbReference type="SAM" id="Phobius"/>
    </source>
</evidence>
<reference evidence="7" key="1">
    <citation type="submission" date="2011-06" db="EMBL/GenBank/DDBJ databases">
        <authorList>
            <consortium name="US DOE Joint Genome Institute (JGI-PGF)"/>
            <person name="Lucas S."/>
            <person name="Han J."/>
            <person name="Lapidus A."/>
            <person name="Cheng J.-F."/>
            <person name="Goodwin L."/>
            <person name="Pitluck S."/>
            <person name="Peters L."/>
            <person name="Land M.L."/>
            <person name="Hauser L."/>
            <person name="Vogl K."/>
            <person name="Liu Z."/>
            <person name="Overmann J."/>
            <person name="Frigaard N.-U."/>
            <person name="Bryant D.A."/>
            <person name="Woyke T.J."/>
        </authorList>
    </citation>
    <scope>NUCLEOTIDE SEQUENCE [LARGE SCALE GENOMIC DNA]</scope>
    <source>
        <strain evidence="7">970</strain>
    </source>
</reference>
<sequence length="243" mass="25278">MPPANSLDAVWAYLATSPLLHLTLTLLAYLAADWLFQRSGRKALLNPVLLSILMLVALLMATGIQYPTYFEGAQFIHFLLGPATVALAVPLYRHLNLIRRLWLPILVAIATGALVAASSAVLIAGWLGASRQTLMSLAPKSVTTPVAMGIAEKTGGLPSLTAVLVVLTGVLGAVIGPALLALVGVRDDRARGLALGVSSHGIGTARALQISSLAGAFAALAMGLMALTSSFILPVVLRWVMAS</sequence>
<dbReference type="PANTHER" id="PTHR30249">
    <property type="entry name" value="PUTATIVE SEROTONIN TRANSPORTER"/>
    <property type="match status" value="1"/>
</dbReference>
<feature type="transmembrane region" description="Helical" evidence="5">
    <location>
        <begin position="44"/>
        <end position="66"/>
    </location>
</feature>
<dbReference type="OrthoDB" id="9811701at2"/>
<feature type="transmembrane region" description="Helical" evidence="5">
    <location>
        <begin position="213"/>
        <end position="237"/>
    </location>
</feature>
<reference evidence="6 7" key="2">
    <citation type="submission" date="2011-11" db="EMBL/GenBank/DDBJ databases">
        <authorList>
            <consortium name="US DOE Joint Genome Institute"/>
            <person name="Lucas S."/>
            <person name="Han J."/>
            <person name="Lapidus A."/>
            <person name="Cheng J.-F."/>
            <person name="Goodwin L."/>
            <person name="Pitluck S."/>
            <person name="Peters L."/>
            <person name="Ovchinnikova G."/>
            <person name="Zhang X."/>
            <person name="Detter J.C."/>
            <person name="Han C."/>
            <person name="Tapia R."/>
            <person name="Land M."/>
            <person name="Hauser L."/>
            <person name="Kyrpides N."/>
            <person name="Ivanova N."/>
            <person name="Pagani I."/>
            <person name="Vogl K."/>
            <person name="Liu Z."/>
            <person name="Overmann J."/>
            <person name="Frigaard N.-U."/>
            <person name="Bryant D."/>
            <person name="Woyke T."/>
        </authorList>
    </citation>
    <scope>NUCLEOTIDE SEQUENCE [LARGE SCALE GENOMIC DNA]</scope>
    <source>
        <strain evidence="6 7">970</strain>
    </source>
</reference>
<gene>
    <name evidence="6" type="ORF">Thi970DRAFT_04063</name>
</gene>
<keyword evidence="3 5" id="KW-1133">Transmembrane helix</keyword>
<proteinExistence type="predicted"/>